<feature type="binding site" evidence="4">
    <location>
        <begin position="5"/>
        <end position="9"/>
    </location>
    <ligand>
        <name>ATP</name>
        <dbReference type="ChEBI" id="CHEBI:30616"/>
    </ligand>
</feature>
<proteinExistence type="inferred from homology"/>
<evidence type="ECO:0000313" key="7">
    <source>
        <dbReference type="Proteomes" id="UP000016638"/>
    </source>
</evidence>
<dbReference type="STRING" id="1125712.HMPREF1316_0154"/>
<evidence type="ECO:0000256" key="3">
    <source>
        <dbReference type="ARBA" id="ARBA00022840"/>
    </source>
</evidence>
<dbReference type="OrthoDB" id="3242798at2"/>
<reference evidence="6 7" key="1">
    <citation type="submission" date="2013-08" db="EMBL/GenBank/DDBJ databases">
        <authorList>
            <person name="Durkin A.S."/>
            <person name="Haft D.R."/>
            <person name="McCorrison J."/>
            <person name="Torralba M."/>
            <person name="Gillis M."/>
            <person name="Haft D.H."/>
            <person name="Methe B."/>
            <person name="Sutton G."/>
            <person name="Nelson K.E."/>
        </authorList>
    </citation>
    <scope>NUCLEOTIDE SEQUENCE [LARGE SCALE GENOMIC DNA]</scope>
    <source>
        <strain evidence="6 7">F0195</strain>
    </source>
</reference>
<dbReference type="InterPro" id="IPR037171">
    <property type="entry name" value="NagB/RpiA_transferase-like"/>
</dbReference>
<evidence type="ECO:0000313" key="6">
    <source>
        <dbReference type="EMBL" id="ERL08160.1"/>
    </source>
</evidence>
<feature type="binding site" evidence="4">
    <location>
        <position position="51"/>
    </location>
    <ligand>
        <name>substrate</name>
    </ligand>
</feature>
<dbReference type="NCBIfam" id="TIGR02727">
    <property type="entry name" value="MTHFS_bact"/>
    <property type="match status" value="1"/>
</dbReference>
<dbReference type="InterPro" id="IPR024185">
    <property type="entry name" value="FTHF_cligase-like_sf"/>
</dbReference>
<dbReference type="GO" id="GO:0030272">
    <property type="term" value="F:5-formyltetrahydrofolate cyclo-ligase activity"/>
    <property type="evidence" value="ECO:0007669"/>
    <property type="project" value="UniProtKB-EC"/>
</dbReference>
<name>U2TNZ7_9ACTN</name>
<comment type="similarity">
    <text evidence="1 5">Belongs to the 5-formyltetrahydrofolate cyclo-ligase family.</text>
</comment>
<accession>U2TNZ7</accession>
<comment type="cofactor">
    <cofactor evidence="5">
        <name>Mg(2+)</name>
        <dbReference type="ChEBI" id="CHEBI:18420"/>
    </cofactor>
</comment>
<dbReference type="RefSeq" id="WP_021726029.1">
    <property type="nucleotide sequence ID" value="NZ_AWEZ01000045.1"/>
</dbReference>
<dbReference type="PIRSF" id="PIRSF006806">
    <property type="entry name" value="FTHF_cligase"/>
    <property type="match status" value="1"/>
</dbReference>
<comment type="catalytic activity">
    <reaction evidence="5">
        <text>(6S)-5-formyl-5,6,7,8-tetrahydrofolate + ATP = (6R)-5,10-methenyltetrahydrofolate + ADP + phosphate</text>
        <dbReference type="Rhea" id="RHEA:10488"/>
        <dbReference type="ChEBI" id="CHEBI:30616"/>
        <dbReference type="ChEBI" id="CHEBI:43474"/>
        <dbReference type="ChEBI" id="CHEBI:57455"/>
        <dbReference type="ChEBI" id="CHEBI:57457"/>
        <dbReference type="ChEBI" id="CHEBI:456216"/>
        <dbReference type="EC" id="6.3.3.2"/>
    </reaction>
</comment>
<keyword evidence="7" id="KW-1185">Reference proteome</keyword>
<protein>
    <recommendedName>
        <fullName evidence="5">5-formyltetrahydrofolate cyclo-ligase</fullName>
        <ecNumber evidence="5">6.3.3.2</ecNumber>
    </recommendedName>
</protein>
<dbReference type="EMBL" id="AWEZ01000045">
    <property type="protein sequence ID" value="ERL08160.1"/>
    <property type="molecule type" value="Genomic_DNA"/>
</dbReference>
<dbReference type="eggNOG" id="COG0212">
    <property type="taxonomic scope" value="Bacteria"/>
</dbReference>
<dbReference type="GO" id="GO:0046872">
    <property type="term" value="F:metal ion binding"/>
    <property type="evidence" value="ECO:0007669"/>
    <property type="project" value="UniProtKB-KW"/>
</dbReference>
<comment type="caution">
    <text evidence="6">The sequence shown here is derived from an EMBL/GenBank/DDBJ whole genome shotgun (WGS) entry which is preliminary data.</text>
</comment>
<evidence type="ECO:0000256" key="4">
    <source>
        <dbReference type="PIRSR" id="PIRSR006806-1"/>
    </source>
</evidence>
<dbReference type="Pfam" id="PF01812">
    <property type="entry name" value="5-FTHF_cyc-lig"/>
    <property type="match status" value="1"/>
</dbReference>
<keyword evidence="2 4" id="KW-0547">Nucleotide-binding</keyword>
<evidence type="ECO:0000256" key="5">
    <source>
        <dbReference type="RuleBase" id="RU361279"/>
    </source>
</evidence>
<feature type="binding site" evidence="4">
    <location>
        <begin position="137"/>
        <end position="145"/>
    </location>
    <ligand>
        <name>ATP</name>
        <dbReference type="ChEBI" id="CHEBI:30616"/>
    </ligand>
</feature>
<keyword evidence="5" id="KW-0460">Magnesium</keyword>
<dbReference type="EC" id="6.3.3.2" evidence="5"/>
<dbReference type="PANTHER" id="PTHR23407:SF1">
    <property type="entry name" value="5-FORMYLTETRAHYDROFOLATE CYCLO-LIGASE"/>
    <property type="match status" value="1"/>
</dbReference>
<evidence type="ECO:0000256" key="2">
    <source>
        <dbReference type="ARBA" id="ARBA00022741"/>
    </source>
</evidence>
<dbReference type="PATRIC" id="fig|1125712.3.peg.1280"/>
<evidence type="ECO:0000256" key="1">
    <source>
        <dbReference type="ARBA" id="ARBA00010638"/>
    </source>
</evidence>
<organism evidence="6 7">
    <name type="scientific">Olsenella profusa F0195</name>
    <dbReference type="NCBI Taxonomy" id="1125712"/>
    <lineage>
        <taxon>Bacteria</taxon>
        <taxon>Bacillati</taxon>
        <taxon>Actinomycetota</taxon>
        <taxon>Coriobacteriia</taxon>
        <taxon>Coriobacteriales</taxon>
        <taxon>Atopobiaceae</taxon>
        <taxon>Olsenella</taxon>
    </lineage>
</organism>
<dbReference type="Proteomes" id="UP000016638">
    <property type="component" value="Unassembled WGS sequence"/>
</dbReference>
<dbReference type="GO" id="GO:0035999">
    <property type="term" value="P:tetrahydrofolate interconversion"/>
    <property type="evidence" value="ECO:0007669"/>
    <property type="project" value="TreeGrafter"/>
</dbReference>
<dbReference type="AlphaFoldDB" id="U2TNZ7"/>
<dbReference type="Gene3D" id="3.40.50.10420">
    <property type="entry name" value="NagB/RpiA/CoA transferase-like"/>
    <property type="match status" value="1"/>
</dbReference>
<keyword evidence="3 4" id="KW-0067">ATP-binding</keyword>
<keyword evidence="6" id="KW-0436">Ligase</keyword>
<dbReference type="GO" id="GO:0009396">
    <property type="term" value="P:folic acid-containing compound biosynthetic process"/>
    <property type="evidence" value="ECO:0007669"/>
    <property type="project" value="TreeGrafter"/>
</dbReference>
<dbReference type="GO" id="GO:0005524">
    <property type="term" value="F:ATP binding"/>
    <property type="evidence" value="ECO:0007669"/>
    <property type="project" value="UniProtKB-KW"/>
</dbReference>
<dbReference type="InterPro" id="IPR002698">
    <property type="entry name" value="FTHF_cligase"/>
</dbReference>
<dbReference type="SUPFAM" id="SSF100950">
    <property type="entry name" value="NagB/RpiA/CoA transferase-like"/>
    <property type="match status" value="1"/>
</dbReference>
<keyword evidence="5" id="KW-0479">Metal-binding</keyword>
<dbReference type="PANTHER" id="PTHR23407">
    <property type="entry name" value="ATPASE INHIBITOR/5-FORMYLTETRAHYDROFOLATE CYCLO-LIGASE"/>
    <property type="match status" value="1"/>
</dbReference>
<feature type="binding site" evidence="4">
    <location>
        <position position="56"/>
    </location>
    <ligand>
        <name>substrate</name>
    </ligand>
</feature>
<sequence>MASAKEELRGRLLRQRGALAPRERSAIDDAIARHVLSLPEFHDARVVLCYLSMDSEVETRDVIEASWRVGKVVALPRVMGAHSMRWYRVDGPDGLAALERSPFGVLEPVADSAREVAPDAVTLVLVPGLAFDRVGQRLGYGGGFYDVFLADFVGPSIGLCRSAALVETLPCTEPHDLPVQKVVTERGVVGA</sequence>
<gene>
    <name evidence="6" type="ORF">HMPREF1316_0154</name>
</gene>